<feature type="transmembrane region" description="Helical" evidence="7">
    <location>
        <begin position="45"/>
        <end position="62"/>
    </location>
</feature>
<evidence type="ECO:0000256" key="2">
    <source>
        <dbReference type="ARBA" id="ARBA00006448"/>
    </source>
</evidence>
<gene>
    <name evidence="10" type="ORF">SAMN05444483_11424</name>
</gene>
<dbReference type="InterPro" id="IPR048454">
    <property type="entry name" value="YetF_N"/>
</dbReference>
<dbReference type="PANTHER" id="PTHR34582:SF6">
    <property type="entry name" value="UPF0702 TRANSMEMBRANE PROTEIN YCAP"/>
    <property type="match status" value="1"/>
</dbReference>
<dbReference type="AlphaFoldDB" id="A0A1M5KCK6"/>
<dbReference type="Pfam" id="PF20730">
    <property type="entry name" value="YetF_N"/>
    <property type="match status" value="1"/>
</dbReference>
<name>A0A1M5KCK6_SALEC</name>
<evidence type="ECO:0000259" key="9">
    <source>
        <dbReference type="Pfam" id="PF20730"/>
    </source>
</evidence>
<protein>
    <recommendedName>
        <fullName evidence="12">DUF421 domain-containing protein</fullName>
    </recommendedName>
</protein>
<proteinExistence type="inferred from homology"/>
<keyword evidence="4 7" id="KW-0812">Transmembrane</keyword>
<evidence type="ECO:0000313" key="11">
    <source>
        <dbReference type="Proteomes" id="UP000183945"/>
    </source>
</evidence>
<feature type="transmembrane region" description="Helical" evidence="7">
    <location>
        <begin position="12"/>
        <end position="33"/>
    </location>
</feature>
<dbReference type="GO" id="GO:0005886">
    <property type="term" value="C:plasma membrane"/>
    <property type="evidence" value="ECO:0007669"/>
    <property type="project" value="UniProtKB-SubCell"/>
</dbReference>
<evidence type="ECO:0000256" key="1">
    <source>
        <dbReference type="ARBA" id="ARBA00004651"/>
    </source>
</evidence>
<evidence type="ECO:0000313" key="10">
    <source>
        <dbReference type="EMBL" id="SHG50525.1"/>
    </source>
</evidence>
<keyword evidence="3" id="KW-1003">Cell membrane</keyword>
<dbReference type="STRING" id="1073325.SAMN05444483_11424"/>
<dbReference type="Pfam" id="PF04239">
    <property type="entry name" value="DUF421"/>
    <property type="match status" value="1"/>
</dbReference>
<feature type="domain" description="YetF-like N-terminal transmembrane" evidence="9">
    <location>
        <begin position="25"/>
        <end position="87"/>
    </location>
</feature>
<feature type="transmembrane region" description="Helical" evidence="7">
    <location>
        <begin position="68"/>
        <end position="88"/>
    </location>
</feature>
<evidence type="ECO:0000256" key="3">
    <source>
        <dbReference type="ARBA" id="ARBA00022475"/>
    </source>
</evidence>
<evidence type="ECO:0008006" key="12">
    <source>
        <dbReference type="Google" id="ProtNLM"/>
    </source>
</evidence>
<evidence type="ECO:0000259" key="8">
    <source>
        <dbReference type="Pfam" id="PF04239"/>
    </source>
</evidence>
<evidence type="ECO:0000256" key="5">
    <source>
        <dbReference type="ARBA" id="ARBA00022989"/>
    </source>
</evidence>
<accession>A0A1M5KCK6</accession>
<keyword evidence="6 7" id="KW-0472">Membrane</keyword>
<sequence length="175" mass="19587">MMENWFDASASSLLAILLSSIGIYISIILFTRLFGKRSFSKMSSFDFAMTVAVGSIIASTILSKSVSLIQGVTGLFFIYALQLIAAYFRKYKAFQNLIDNTPLLLMDGKEVLYENLKKARVTESDLKGKLREANVIELKEIRAVIFETTGDISVLHTAYDDKKVDSYILEDVASR</sequence>
<dbReference type="EMBL" id="FQVT01000014">
    <property type="protein sequence ID" value="SHG50525.1"/>
    <property type="molecule type" value="Genomic_DNA"/>
</dbReference>
<feature type="domain" description="YetF C-terminal" evidence="8">
    <location>
        <begin position="90"/>
        <end position="165"/>
    </location>
</feature>
<dbReference type="InterPro" id="IPR007353">
    <property type="entry name" value="DUF421"/>
</dbReference>
<comment type="subcellular location">
    <subcellularLocation>
        <location evidence="1">Cell membrane</location>
        <topology evidence="1">Multi-pass membrane protein</topology>
    </subcellularLocation>
</comment>
<reference evidence="11" key="1">
    <citation type="submission" date="2016-11" db="EMBL/GenBank/DDBJ databases">
        <authorList>
            <person name="Varghese N."/>
            <person name="Submissions S."/>
        </authorList>
    </citation>
    <scope>NUCLEOTIDE SEQUENCE [LARGE SCALE GENOMIC DNA]</scope>
    <source>
        <strain evidence="11">DSM 24579</strain>
    </source>
</reference>
<dbReference type="Gene3D" id="3.30.240.20">
    <property type="entry name" value="bsu07140 like domains"/>
    <property type="match status" value="1"/>
</dbReference>
<comment type="similarity">
    <text evidence="2">Belongs to the UPF0702 family.</text>
</comment>
<evidence type="ECO:0000256" key="7">
    <source>
        <dbReference type="SAM" id="Phobius"/>
    </source>
</evidence>
<evidence type="ECO:0000256" key="4">
    <source>
        <dbReference type="ARBA" id="ARBA00022692"/>
    </source>
</evidence>
<dbReference type="PANTHER" id="PTHR34582">
    <property type="entry name" value="UPF0702 TRANSMEMBRANE PROTEIN YCAP"/>
    <property type="match status" value="1"/>
</dbReference>
<dbReference type="InterPro" id="IPR023090">
    <property type="entry name" value="UPF0702_alpha/beta_dom_sf"/>
</dbReference>
<organism evidence="10 11">
    <name type="scientific">Salegentibacter echinorum</name>
    <dbReference type="NCBI Taxonomy" id="1073325"/>
    <lineage>
        <taxon>Bacteria</taxon>
        <taxon>Pseudomonadati</taxon>
        <taxon>Bacteroidota</taxon>
        <taxon>Flavobacteriia</taxon>
        <taxon>Flavobacteriales</taxon>
        <taxon>Flavobacteriaceae</taxon>
        <taxon>Salegentibacter</taxon>
    </lineage>
</organism>
<dbReference type="Proteomes" id="UP000183945">
    <property type="component" value="Unassembled WGS sequence"/>
</dbReference>
<keyword evidence="11" id="KW-1185">Reference proteome</keyword>
<keyword evidence="5 7" id="KW-1133">Transmembrane helix</keyword>
<evidence type="ECO:0000256" key="6">
    <source>
        <dbReference type="ARBA" id="ARBA00023136"/>
    </source>
</evidence>